<feature type="domain" description="Aerobactin siderophore biosynthesis IucA/IucC-like C-terminal" evidence="1">
    <location>
        <begin position="114"/>
        <end position="254"/>
    </location>
</feature>
<evidence type="ECO:0000259" key="1">
    <source>
        <dbReference type="Pfam" id="PF06276"/>
    </source>
</evidence>
<dbReference type="GO" id="GO:0003824">
    <property type="term" value="F:catalytic activity"/>
    <property type="evidence" value="ECO:0007669"/>
    <property type="project" value="UniProtKB-ARBA"/>
</dbReference>
<comment type="caution">
    <text evidence="2">The sequence shown here is derived from an EMBL/GenBank/DDBJ whole genome shotgun (WGS) entry which is preliminary data.</text>
</comment>
<evidence type="ECO:0000313" key="2">
    <source>
        <dbReference type="EMBL" id="RAR84265.1"/>
    </source>
</evidence>
<dbReference type="Pfam" id="PF06276">
    <property type="entry name" value="FhuF"/>
    <property type="match status" value="1"/>
</dbReference>
<dbReference type="InterPro" id="IPR008090">
    <property type="entry name" value="Fe_iron_reduct"/>
</dbReference>
<name>A0A328ZFX2_9BURK</name>
<keyword evidence="3" id="KW-1185">Reference proteome</keyword>
<proteinExistence type="predicted"/>
<protein>
    <submittedName>
        <fullName evidence="2">Ferric iron reductase protein FhuF</fullName>
    </submittedName>
</protein>
<dbReference type="NCBIfam" id="TIGR03951">
    <property type="entry name" value="Fe_III_red_FhuF"/>
    <property type="match status" value="1"/>
</dbReference>
<dbReference type="AlphaFoldDB" id="A0A328ZFX2"/>
<sequence length="316" mass="33511">MFIGGPAKAGAARGPVNMRGANASSLNAPCISVSPTGLRSPGGPSVIPLLQPLFQGDLAPFGERLQCAAQPPDGAVPATGLCDPATLGDLLRRYATHVWKLDAAAQQDLRPLASTWTLRYLAALVPPVAAAASVLEHVFPVALEDVWIRFDAQGLVVDFHLCALGHSEPGSSTATRYAPLILGHCAPLFAAMERHARLPAKVSWSNAARHLEAVLEQTAALAPQMPGIARDAAALLQAPEWASQPPRANPMYREPRVVRIARQDGGCDDVPLHRECCLYHLLPGDGYCGRCPLDPRHRRPHPQAAPADALPASAMP</sequence>
<reference evidence="2 3" key="1">
    <citation type="submission" date="2018-06" db="EMBL/GenBank/DDBJ databases">
        <title>Genomic Encyclopedia of Archaeal and Bacterial Type Strains, Phase II (KMG-II): from individual species to whole genera.</title>
        <authorList>
            <person name="Goeker M."/>
        </authorList>
    </citation>
    <scope>NUCLEOTIDE SEQUENCE [LARGE SCALE GENOMIC DNA]</scope>
    <source>
        <strain evidence="2 3">CFPB 3232</strain>
    </source>
</reference>
<gene>
    <name evidence="2" type="ORF">AX018_101278</name>
</gene>
<accession>A0A328ZFX2</accession>
<dbReference type="EMBL" id="QLTA01000012">
    <property type="protein sequence ID" value="RAR84265.1"/>
    <property type="molecule type" value="Genomic_DNA"/>
</dbReference>
<dbReference type="Proteomes" id="UP000248856">
    <property type="component" value="Unassembled WGS sequence"/>
</dbReference>
<evidence type="ECO:0000313" key="3">
    <source>
        <dbReference type="Proteomes" id="UP000248856"/>
    </source>
</evidence>
<organism evidence="2 3">
    <name type="scientific">Paracidovorax anthurii</name>
    <dbReference type="NCBI Taxonomy" id="78229"/>
    <lineage>
        <taxon>Bacteria</taxon>
        <taxon>Pseudomonadati</taxon>
        <taxon>Pseudomonadota</taxon>
        <taxon>Betaproteobacteria</taxon>
        <taxon>Burkholderiales</taxon>
        <taxon>Comamonadaceae</taxon>
        <taxon>Paracidovorax</taxon>
    </lineage>
</organism>
<dbReference type="InterPro" id="IPR022770">
    <property type="entry name" value="IucA/IucC-like_C"/>
</dbReference>